<protein>
    <submittedName>
        <fullName evidence="2">Uncharacterized protein</fullName>
    </submittedName>
</protein>
<evidence type="ECO:0000256" key="1">
    <source>
        <dbReference type="SAM" id="MobiDB-lite"/>
    </source>
</evidence>
<reference evidence="2" key="1">
    <citation type="submission" date="2023-04" db="EMBL/GenBank/DDBJ databases">
        <title>Black Yeasts Isolated from many extreme environments.</title>
        <authorList>
            <person name="Coleine C."/>
            <person name="Stajich J.E."/>
            <person name="Selbmann L."/>
        </authorList>
    </citation>
    <scope>NUCLEOTIDE SEQUENCE</scope>
    <source>
        <strain evidence="2">CCFEE 5312</strain>
    </source>
</reference>
<feature type="compositionally biased region" description="Basic and acidic residues" evidence="1">
    <location>
        <begin position="183"/>
        <end position="210"/>
    </location>
</feature>
<dbReference type="AlphaFoldDB" id="A0AAJ0GG90"/>
<sequence length="388" mass="43811">MPVPSNPRATQRSRAHESEKYHVDLRHRVQALASLAHRTRHHTFVPTTNFAQSVHNETSPLVWAWNTTTEEQARRSKWRPSIVNQKGQGPTDGGEFWPCLANMNALARTASNVKTVGNGTWLRDLVTNLRELFLKRMDEATKEVAEMAALLEESQQPSMQHSETSSGIEIESDTTPSPPPKIQVDDGPKEAKSDKGKERALEKPGDRAETPRTISLKRRDNDDSPVSSLDSRKSFVYSEAEYNEIRAWQKQDPASQVVCSPEYLRKVLKEPDADTFKTQQVHDGAERKVKVIRPSKRAERPESLVADLLTPIPLAPDPKPKYSYNVWAEMQGIKREVFPPEPPLKPPGRSSKGMSPGVSPVREDSMEDDSGVEEKEEEGRGRRRQRME</sequence>
<gene>
    <name evidence="2" type="ORF">LTR09_002001</name>
</gene>
<feature type="region of interest" description="Disordered" evidence="1">
    <location>
        <begin position="152"/>
        <end position="233"/>
    </location>
</feature>
<comment type="caution">
    <text evidence="2">The sequence shown here is derived from an EMBL/GenBank/DDBJ whole genome shotgun (WGS) entry which is preliminary data.</text>
</comment>
<proteinExistence type="predicted"/>
<name>A0AAJ0GG90_9PEZI</name>
<feature type="compositionally biased region" description="Polar residues" evidence="1">
    <location>
        <begin position="153"/>
        <end position="167"/>
    </location>
</feature>
<dbReference type="Proteomes" id="UP001271007">
    <property type="component" value="Unassembled WGS sequence"/>
</dbReference>
<accession>A0AAJ0GG90</accession>
<feature type="region of interest" description="Disordered" evidence="1">
    <location>
        <begin position="336"/>
        <end position="388"/>
    </location>
</feature>
<feature type="compositionally biased region" description="Acidic residues" evidence="1">
    <location>
        <begin position="365"/>
        <end position="376"/>
    </location>
</feature>
<feature type="region of interest" description="Disordered" evidence="1">
    <location>
        <begin position="1"/>
        <end position="20"/>
    </location>
</feature>
<keyword evidence="3" id="KW-1185">Reference proteome</keyword>
<dbReference type="EMBL" id="JAWDJX010000004">
    <property type="protein sequence ID" value="KAK3056963.1"/>
    <property type="molecule type" value="Genomic_DNA"/>
</dbReference>
<organism evidence="2 3">
    <name type="scientific">Extremus antarcticus</name>
    <dbReference type="NCBI Taxonomy" id="702011"/>
    <lineage>
        <taxon>Eukaryota</taxon>
        <taxon>Fungi</taxon>
        <taxon>Dikarya</taxon>
        <taxon>Ascomycota</taxon>
        <taxon>Pezizomycotina</taxon>
        <taxon>Dothideomycetes</taxon>
        <taxon>Dothideomycetidae</taxon>
        <taxon>Mycosphaerellales</taxon>
        <taxon>Extremaceae</taxon>
        <taxon>Extremus</taxon>
    </lineage>
</organism>
<evidence type="ECO:0000313" key="3">
    <source>
        <dbReference type="Proteomes" id="UP001271007"/>
    </source>
</evidence>
<evidence type="ECO:0000313" key="2">
    <source>
        <dbReference type="EMBL" id="KAK3056963.1"/>
    </source>
</evidence>